<dbReference type="SMART" id="SM00066">
    <property type="entry name" value="GAL4"/>
    <property type="match status" value="1"/>
</dbReference>
<evidence type="ECO:0000256" key="6">
    <source>
        <dbReference type="ARBA" id="ARBA00023242"/>
    </source>
</evidence>
<evidence type="ECO:0000256" key="1">
    <source>
        <dbReference type="ARBA" id="ARBA00004123"/>
    </source>
</evidence>
<dbReference type="OrthoDB" id="1924787at2759"/>
<keyword evidence="4" id="KW-0238">DNA-binding</keyword>
<dbReference type="GO" id="GO:0006351">
    <property type="term" value="P:DNA-templated transcription"/>
    <property type="evidence" value="ECO:0007669"/>
    <property type="project" value="InterPro"/>
</dbReference>
<evidence type="ECO:0000256" key="3">
    <source>
        <dbReference type="ARBA" id="ARBA00023015"/>
    </source>
</evidence>
<feature type="domain" description="Zn(2)-C6 fungal-type" evidence="7">
    <location>
        <begin position="13"/>
        <end position="45"/>
    </location>
</feature>
<dbReference type="GeneID" id="63749427"/>
<dbReference type="RefSeq" id="XP_040684770.1">
    <property type="nucleotide sequence ID" value="XM_040833579.1"/>
</dbReference>
<evidence type="ECO:0000256" key="4">
    <source>
        <dbReference type="ARBA" id="ARBA00023125"/>
    </source>
</evidence>
<dbReference type="GO" id="GO:0008270">
    <property type="term" value="F:zinc ion binding"/>
    <property type="evidence" value="ECO:0007669"/>
    <property type="project" value="InterPro"/>
</dbReference>
<dbReference type="InterPro" id="IPR007219">
    <property type="entry name" value="XnlR_reg_dom"/>
</dbReference>
<dbReference type="EMBL" id="KV878216">
    <property type="protein sequence ID" value="OJJ31093.1"/>
    <property type="molecule type" value="Genomic_DNA"/>
</dbReference>
<dbReference type="GO" id="GO:0005634">
    <property type="term" value="C:nucleus"/>
    <property type="evidence" value="ECO:0007669"/>
    <property type="project" value="UniProtKB-SubCell"/>
</dbReference>
<dbReference type="Pfam" id="PF00172">
    <property type="entry name" value="Zn_clus"/>
    <property type="match status" value="1"/>
</dbReference>
<evidence type="ECO:0000313" key="8">
    <source>
        <dbReference type="EMBL" id="OJJ31093.1"/>
    </source>
</evidence>
<dbReference type="PROSITE" id="PS50048">
    <property type="entry name" value="ZN2_CY6_FUNGAL_2"/>
    <property type="match status" value="1"/>
</dbReference>
<gene>
    <name evidence="8" type="ORF">ASPWEDRAFT_31773</name>
</gene>
<keyword evidence="5" id="KW-0804">Transcription</keyword>
<dbReference type="AlphaFoldDB" id="A0A1L9R885"/>
<dbReference type="GO" id="GO:0003677">
    <property type="term" value="F:DNA binding"/>
    <property type="evidence" value="ECO:0007669"/>
    <property type="project" value="UniProtKB-KW"/>
</dbReference>
<dbReference type="PROSITE" id="PS00463">
    <property type="entry name" value="ZN2_CY6_FUNGAL_1"/>
    <property type="match status" value="1"/>
</dbReference>
<protein>
    <recommendedName>
        <fullName evidence="7">Zn(2)-C6 fungal-type domain-containing protein</fullName>
    </recommendedName>
</protein>
<dbReference type="PANTHER" id="PTHR47338">
    <property type="entry name" value="ZN(II)2CYS6 TRANSCRIPTION FACTOR (EUROFUNG)-RELATED"/>
    <property type="match status" value="1"/>
</dbReference>
<evidence type="ECO:0000313" key="9">
    <source>
        <dbReference type="Proteomes" id="UP000184383"/>
    </source>
</evidence>
<dbReference type="PANTHER" id="PTHR47338:SF16">
    <property type="entry name" value="TRANSCRIPTION FACTOR, PUTATIVE (AFU_ORTHOLOGUE AFUA_2G09360)-RELATED"/>
    <property type="match status" value="1"/>
</dbReference>
<sequence>MAGDRPKRARAGACQNCRVRKKRCVPGDRLDQCQLCESLSIPCSLSLSPGQHVPSNLPTRSLQVREEDAPTPKPLPARPDLVLFREKQPREAQREPPRVEIVLTNELALELVSIYFRYIHNVAHTLFHEASFMMRLKQGRAFMVHVYAMCALAARFSHHRAFDEIAPHARGKSFAATAVTLLQQQSMYASLQTVQACVLLATLIGGDGESQTKQVYDRLARQHAEILSLWVMPDGIGVIDREERRRTWLSVCIADQWSSANLSVEPVPPPAQEVLPAVDDVEFHTYDPELLREDYASSRCNMWSHMTRALEIYTGIRGLLRRLSRGMISFDTYRVEVSSWRQHLDRWTERLPEGMVYSTANIKSFATQGLGRTFLSMHIGYHHFQQMLYFPFLDARAGNKAAQQGYNAAQCRSSANIVSEIIQCSTGTKDCELNHFLYGHIVMISSCVHLYTLCFGEESAEQSMARRRLLSNFEYLMRLKLHWPIVEHFVKRLRIFQTLCQSSMSDPFATENWMARFLTEEASKLSERQSLFHDVDSDDEACIAGPTEKIETNGSFRSRLSESTYPKSPGTEWSTLSSLLNDQNMTSEAFVNNALGWLLE</sequence>
<keyword evidence="3" id="KW-0805">Transcription regulation</keyword>
<accession>A0A1L9R885</accession>
<dbReference type="InterPro" id="IPR036864">
    <property type="entry name" value="Zn2-C6_fun-type_DNA-bd_sf"/>
</dbReference>
<dbReference type="VEuPathDB" id="FungiDB:ASPWEDRAFT_31773"/>
<organism evidence="8 9">
    <name type="scientific">Aspergillus wentii DTO 134E9</name>
    <dbReference type="NCBI Taxonomy" id="1073089"/>
    <lineage>
        <taxon>Eukaryota</taxon>
        <taxon>Fungi</taxon>
        <taxon>Dikarya</taxon>
        <taxon>Ascomycota</taxon>
        <taxon>Pezizomycotina</taxon>
        <taxon>Eurotiomycetes</taxon>
        <taxon>Eurotiomycetidae</taxon>
        <taxon>Eurotiales</taxon>
        <taxon>Aspergillaceae</taxon>
        <taxon>Aspergillus</taxon>
        <taxon>Aspergillus subgen. Cremei</taxon>
    </lineage>
</organism>
<dbReference type="InterPro" id="IPR050815">
    <property type="entry name" value="TF_fung"/>
</dbReference>
<keyword evidence="9" id="KW-1185">Reference proteome</keyword>
<evidence type="ECO:0000256" key="5">
    <source>
        <dbReference type="ARBA" id="ARBA00023163"/>
    </source>
</evidence>
<dbReference type="GO" id="GO:0000981">
    <property type="term" value="F:DNA-binding transcription factor activity, RNA polymerase II-specific"/>
    <property type="evidence" value="ECO:0007669"/>
    <property type="project" value="InterPro"/>
</dbReference>
<reference evidence="9" key="1">
    <citation type="journal article" date="2017" name="Genome Biol.">
        <title>Comparative genomics reveals high biological diversity and specific adaptations in the industrially and medically important fungal genus Aspergillus.</title>
        <authorList>
            <person name="de Vries R.P."/>
            <person name="Riley R."/>
            <person name="Wiebenga A."/>
            <person name="Aguilar-Osorio G."/>
            <person name="Amillis S."/>
            <person name="Uchima C.A."/>
            <person name="Anderluh G."/>
            <person name="Asadollahi M."/>
            <person name="Askin M."/>
            <person name="Barry K."/>
            <person name="Battaglia E."/>
            <person name="Bayram O."/>
            <person name="Benocci T."/>
            <person name="Braus-Stromeyer S.A."/>
            <person name="Caldana C."/>
            <person name="Canovas D."/>
            <person name="Cerqueira G.C."/>
            <person name="Chen F."/>
            <person name="Chen W."/>
            <person name="Choi C."/>
            <person name="Clum A."/>
            <person name="Dos Santos R.A."/>
            <person name="Damasio A.R."/>
            <person name="Diallinas G."/>
            <person name="Emri T."/>
            <person name="Fekete E."/>
            <person name="Flipphi M."/>
            <person name="Freyberg S."/>
            <person name="Gallo A."/>
            <person name="Gournas C."/>
            <person name="Habgood R."/>
            <person name="Hainaut M."/>
            <person name="Harispe M.L."/>
            <person name="Henrissat B."/>
            <person name="Hilden K.S."/>
            <person name="Hope R."/>
            <person name="Hossain A."/>
            <person name="Karabika E."/>
            <person name="Karaffa L."/>
            <person name="Karanyi Z."/>
            <person name="Krasevec N."/>
            <person name="Kuo A."/>
            <person name="Kusch H."/>
            <person name="LaButti K."/>
            <person name="Lagendijk E.L."/>
            <person name="Lapidus A."/>
            <person name="Levasseur A."/>
            <person name="Lindquist E."/>
            <person name="Lipzen A."/>
            <person name="Logrieco A.F."/>
            <person name="MacCabe A."/>
            <person name="Maekelae M.R."/>
            <person name="Malavazi I."/>
            <person name="Melin P."/>
            <person name="Meyer V."/>
            <person name="Mielnichuk N."/>
            <person name="Miskei M."/>
            <person name="Molnar A.P."/>
            <person name="Mule G."/>
            <person name="Ngan C.Y."/>
            <person name="Orejas M."/>
            <person name="Orosz E."/>
            <person name="Ouedraogo J.P."/>
            <person name="Overkamp K.M."/>
            <person name="Park H.-S."/>
            <person name="Perrone G."/>
            <person name="Piumi F."/>
            <person name="Punt P.J."/>
            <person name="Ram A.F."/>
            <person name="Ramon A."/>
            <person name="Rauscher S."/>
            <person name="Record E."/>
            <person name="Riano-Pachon D.M."/>
            <person name="Robert V."/>
            <person name="Roehrig J."/>
            <person name="Ruller R."/>
            <person name="Salamov A."/>
            <person name="Salih N.S."/>
            <person name="Samson R.A."/>
            <person name="Sandor E."/>
            <person name="Sanguinetti M."/>
            <person name="Schuetze T."/>
            <person name="Sepcic K."/>
            <person name="Shelest E."/>
            <person name="Sherlock G."/>
            <person name="Sophianopoulou V."/>
            <person name="Squina F.M."/>
            <person name="Sun H."/>
            <person name="Susca A."/>
            <person name="Todd R.B."/>
            <person name="Tsang A."/>
            <person name="Unkles S.E."/>
            <person name="van de Wiele N."/>
            <person name="van Rossen-Uffink D."/>
            <person name="Oliveira J.V."/>
            <person name="Vesth T.C."/>
            <person name="Visser J."/>
            <person name="Yu J.-H."/>
            <person name="Zhou M."/>
            <person name="Andersen M.R."/>
            <person name="Archer D.B."/>
            <person name="Baker S.E."/>
            <person name="Benoit I."/>
            <person name="Brakhage A.A."/>
            <person name="Braus G.H."/>
            <person name="Fischer R."/>
            <person name="Frisvad J.C."/>
            <person name="Goldman G.H."/>
            <person name="Houbraken J."/>
            <person name="Oakley B."/>
            <person name="Pocsi I."/>
            <person name="Scazzocchio C."/>
            <person name="Seiboth B."/>
            <person name="vanKuyk P.A."/>
            <person name="Wortman J."/>
            <person name="Dyer P.S."/>
            <person name="Grigoriev I.V."/>
        </authorList>
    </citation>
    <scope>NUCLEOTIDE SEQUENCE [LARGE SCALE GENOMIC DNA]</scope>
    <source>
        <strain evidence="9">DTO 134E9</strain>
    </source>
</reference>
<dbReference type="SUPFAM" id="SSF57701">
    <property type="entry name" value="Zn2/Cys6 DNA-binding domain"/>
    <property type="match status" value="1"/>
</dbReference>
<keyword evidence="6" id="KW-0539">Nucleus</keyword>
<proteinExistence type="predicted"/>
<comment type="subcellular location">
    <subcellularLocation>
        <location evidence="1">Nucleus</location>
    </subcellularLocation>
</comment>
<dbReference type="Gene3D" id="4.10.240.10">
    <property type="entry name" value="Zn(2)-C6 fungal-type DNA-binding domain"/>
    <property type="match status" value="1"/>
</dbReference>
<evidence type="ECO:0000259" key="7">
    <source>
        <dbReference type="PROSITE" id="PS50048"/>
    </source>
</evidence>
<dbReference type="InterPro" id="IPR001138">
    <property type="entry name" value="Zn2Cys6_DnaBD"/>
</dbReference>
<name>A0A1L9R885_ASPWE</name>
<keyword evidence="2" id="KW-0479">Metal-binding</keyword>
<dbReference type="CDD" id="cd00067">
    <property type="entry name" value="GAL4"/>
    <property type="match status" value="1"/>
</dbReference>
<dbReference type="Proteomes" id="UP000184383">
    <property type="component" value="Unassembled WGS sequence"/>
</dbReference>
<evidence type="ECO:0000256" key="2">
    <source>
        <dbReference type="ARBA" id="ARBA00022723"/>
    </source>
</evidence>
<dbReference type="CDD" id="cd12148">
    <property type="entry name" value="fungal_TF_MHR"/>
    <property type="match status" value="1"/>
</dbReference>
<dbReference type="Pfam" id="PF04082">
    <property type="entry name" value="Fungal_trans"/>
    <property type="match status" value="1"/>
</dbReference>